<dbReference type="Pfam" id="PF16656">
    <property type="entry name" value="Pur_ac_phosph_N"/>
    <property type="match status" value="1"/>
</dbReference>
<dbReference type="EMBL" id="CAXHTA020000018">
    <property type="protein sequence ID" value="CAL5228564.1"/>
    <property type="molecule type" value="Genomic_DNA"/>
</dbReference>
<name>A0ABP1GDA9_9CHLO</name>
<keyword evidence="2" id="KW-0964">Secreted</keyword>
<dbReference type="InterPro" id="IPR015914">
    <property type="entry name" value="PAPs_N"/>
</dbReference>
<gene>
    <name evidence="5" type="primary">g11721</name>
    <name evidence="5" type="ORF">VP750_LOCUS10470</name>
</gene>
<evidence type="ECO:0000256" key="3">
    <source>
        <dbReference type="SAM" id="SignalP"/>
    </source>
</evidence>
<keyword evidence="3" id="KW-0732">Signal</keyword>
<dbReference type="PANTHER" id="PTHR45778">
    <property type="entry name" value="PURPLE ACID PHOSPHATASE-RELATED"/>
    <property type="match status" value="1"/>
</dbReference>
<evidence type="ECO:0000256" key="2">
    <source>
        <dbReference type="ARBA" id="ARBA00022525"/>
    </source>
</evidence>
<dbReference type="PANTHER" id="PTHR45778:SF3">
    <property type="entry name" value="PURPLE ACID PHOSPHATASE"/>
    <property type="match status" value="1"/>
</dbReference>
<dbReference type="InterPro" id="IPR008963">
    <property type="entry name" value="Purple_acid_Pase-like_N"/>
</dbReference>
<feature type="signal peptide" evidence="3">
    <location>
        <begin position="1"/>
        <end position="21"/>
    </location>
</feature>
<evidence type="ECO:0000313" key="5">
    <source>
        <dbReference type="EMBL" id="CAL5228564.1"/>
    </source>
</evidence>
<dbReference type="Proteomes" id="UP001497392">
    <property type="component" value="Unassembled WGS sequence"/>
</dbReference>
<comment type="subcellular location">
    <subcellularLocation>
        <location evidence="1">Secreted</location>
    </subcellularLocation>
</comment>
<keyword evidence="6" id="KW-1185">Reference proteome</keyword>
<dbReference type="PROSITE" id="PS51257">
    <property type="entry name" value="PROKAR_LIPOPROTEIN"/>
    <property type="match status" value="1"/>
</dbReference>
<proteinExistence type="predicted"/>
<sequence length="349" mass="37460">MARWHVATAATLLILAACASAQPFTLASGATVTTSLTTLPASGTNVVVSWSGIPKPTIGDVIALYVQAPNTTVDTLAPLKFQWVNRTPGYQSGSGSITFQVLNQRYPVFFAYFSNISSNFVSMVYTSNKVIAVSQPISVQPNEPTQGHLSFTNITGQVVVQWTTRDAGKSPIAQVGTAPGQYSQTANAVSNTYPRSLMVGPPANTVGYFDPGSLHYATLANLAPNTKYYYRYGDSTAMLYSPEYSFTTPPVPGAGTTVKFLAWADAGQAVADGTNEYDYYDDYDFENTSPYGTLDQVYASAFNTWEIEQGQQGASLQLTARLQAELTSFNPTLAINNGDIAYARHATTA</sequence>
<accession>A0ABP1GDA9</accession>
<dbReference type="Gene3D" id="2.60.40.380">
    <property type="entry name" value="Purple acid phosphatase-like, N-terminal"/>
    <property type="match status" value="1"/>
</dbReference>
<feature type="domain" description="Purple acid phosphatase N-terminal" evidence="4">
    <location>
        <begin position="144"/>
        <end position="248"/>
    </location>
</feature>
<reference evidence="5 6" key="1">
    <citation type="submission" date="2024-06" db="EMBL/GenBank/DDBJ databases">
        <authorList>
            <person name="Kraege A."/>
            <person name="Thomma B."/>
        </authorList>
    </citation>
    <scope>NUCLEOTIDE SEQUENCE [LARGE SCALE GENOMIC DNA]</scope>
</reference>
<protein>
    <submittedName>
        <fullName evidence="5">G11721 protein</fullName>
    </submittedName>
</protein>
<evidence type="ECO:0000259" key="4">
    <source>
        <dbReference type="Pfam" id="PF16656"/>
    </source>
</evidence>
<evidence type="ECO:0000313" key="6">
    <source>
        <dbReference type="Proteomes" id="UP001497392"/>
    </source>
</evidence>
<dbReference type="SUPFAM" id="SSF49363">
    <property type="entry name" value="Purple acid phosphatase, N-terminal domain"/>
    <property type="match status" value="1"/>
</dbReference>
<evidence type="ECO:0000256" key="1">
    <source>
        <dbReference type="ARBA" id="ARBA00004613"/>
    </source>
</evidence>
<comment type="caution">
    <text evidence="5">The sequence shown here is derived from an EMBL/GenBank/DDBJ whole genome shotgun (WGS) entry which is preliminary data.</text>
</comment>
<feature type="chain" id="PRO_5046414442" evidence="3">
    <location>
        <begin position="22"/>
        <end position="349"/>
    </location>
</feature>
<organism evidence="5 6">
    <name type="scientific">Coccomyxa viridis</name>
    <dbReference type="NCBI Taxonomy" id="1274662"/>
    <lineage>
        <taxon>Eukaryota</taxon>
        <taxon>Viridiplantae</taxon>
        <taxon>Chlorophyta</taxon>
        <taxon>core chlorophytes</taxon>
        <taxon>Trebouxiophyceae</taxon>
        <taxon>Trebouxiophyceae incertae sedis</taxon>
        <taxon>Coccomyxaceae</taxon>
        <taxon>Coccomyxa</taxon>
    </lineage>
</organism>